<keyword evidence="4" id="KW-0788">Thiol protease</keyword>
<proteinExistence type="inferred from homology"/>
<protein>
    <recommendedName>
        <fullName evidence="2">Metacaspase-1</fullName>
    </recommendedName>
</protein>
<dbReference type="GO" id="GO:0006515">
    <property type="term" value="P:protein quality control for misfolded or incompletely synthesized proteins"/>
    <property type="evidence" value="ECO:0007669"/>
    <property type="project" value="EnsemblFungi"/>
</dbReference>
<dbReference type="GO" id="GO:0005829">
    <property type="term" value="C:cytosol"/>
    <property type="evidence" value="ECO:0007669"/>
    <property type="project" value="EnsemblFungi"/>
</dbReference>
<dbReference type="OMA" id="MHRIMVT"/>
<dbReference type="PANTHER" id="PTHR48104">
    <property type="entry name" value="METACASPASE-4"/>
    <property type="match status" value="1"/>
</dbReference>
<evidence type="ECO:0000256" key="1">
    <source>
        <dbReference type="ARBA" id="ARBA00009005"/>
    </source>
</evidence>
<dbReference type="InterPro" id="IPR011600">
    <property type="entry name" value="Pept_C14_caspase"/>
</dbReference>
<dbReference type="STRING" id="1071381.G8BMR7"/>
<keyword evidence="5" id="KW-0865">Zymogen</keyword>
<dbReference type="GO" id="GO:0005634">
    <property type="term" value="C:nucleus"/>
    <property type="evidence" value="ECO:0007669"/>
    <property type="project" value="EnsemblFungi"/>
</dbReference>
<keyword evidence="9" id="KW-1185">Reference proteome</keyword>
<sequence>MSYQQGFNDGYNRPAYPPPHRSQYVQSGSNMNVNNGNMNMNSTGYNGNYNNNTYGNNNYNTYGNNNNVAQVSQQMQFQQQQQNQQQFQQQFQQQNPNQYQNRAPRRKALLIGINYLGSKNQLRGCINDVSNMYAFLTSQYGYNAADIVRLTDDQTNMVCVPTRANMIRAMHWLVKDAQPGDSLFFHYSGHGGQTEDLDGDEDNGYDETIMPVDFQTQGVIVDDEMNAIMVKPLPAGVKMTCLFDSCHSGTALDLPFTYSTKGVIKEPSILKNVGSTGLEAVMAYASGNRSNLMTSINNLVTTVSNGANGMSEQDKERIKQMKMSPADIIMISGSKDNQTSADAVENGNATGAMSYAFIKVLSYQPQQTYLSMLNNMRNELVGKYSQKPQLSASHEIDVNQRFII</sequence>
<evidence type="ECO:0000256" key="3">
    <source>
        <dbReference type="ARBA" id="ARBA00022703"/>
    </source>
</evidence>
<evidence type="ECO:0000256" key="6">
    <source>
        <dbReference type="SAM" id="MobiDB-lite"/>
    </source>
</evidence>
<dbReference type="InterPro" id="IPR029030">
    <property type="entry name" value="Caspase-like_dom_sf"/>
</dbReference>
<evidence type="ECO:0000259" key="7">
    <source>
        <dbReference type="Pfam" id="PF00656"/>
    </source>
</evidence>
<dbReference type="GO" id="GO:0006915">
    <property type="term" value="P:apoptotic process"/>
    <property type="evidence" value="ECO:0007669"/>
    <property type="project" value="UniProtKB-KW"/>
</dbReference>
<feature type="region of interest" description="Disordered" evidence="6">
    <location>
        <begin position="1"/>
        <end position="24"/>
    </location>
</feature>
<dbReference type="RefSeq" id="XP_003683629.1">
    <property type="nucleotide sequence ID" value="XM_003683581.1"/>
</dbReference>
<dbReference type="KEGG" id="tpf:TPHA_0A01110"/>
<keyword evidence="4" id="KW-0378">Hydrolase</keyword>
<dbReference type="Gene3D" id="3.40.50.12660">
    <property type="match status" value="2"/>
</dbReference>
<dbReference type="HOGENOM" id="CLU_029389_3_1_1"/>
<name>G8BMR7_TETPH</name>
<dbReference type="EMBL" id="HE612856">
    <property type="protein sequence ID" value="CCE61195.1"/>
    <property type="molecule type" value="Genomic_DNA"/>
</dbReference>
<dbReference type="SUPFAM" id="SSF52129">
    <property type="entry name" value="Caspase-like"/>
    <property type="match status" value="1"/>
</dbReference>
<evidence type="ECO:0000256" key="4">
    <source>
        <dbReference type="ARBA" id="ARBA00022807"/>
    </source>
</evidence>
<dbReference type="InterPro" id="IPR050452">
    <property type="entry name" value="Metacaspase"/>
</dbReference>
<feature type="domain" description="Peptidase C14 caspase" evidence="7">
    <location>
        <begin position="105"/>
        <end position="393"/>
    </location>
</feature>
<evidence type="ECO:0000256" key="5">
    <source>
        <dbReference type="ARBA" id="ARBA00023145"/>
    </source>
</evidence>
<organism evidence="8 9">
    <name type="scientific">Tetrapisispora phaffii (strain ATCC 24235 / CBS 4417 / NBRC 1672 / NRRL Y-8282 / UCD 70-5)</name>
    <name type="common">Yeast</name>
    <name type="synonym">Fabospora phaffii</name>
    <dbReference type="NCBI Taxonomy" id="1071381"/>
    <lineage>
        <taxon>Eukaryota</taxon>
        <taxon>Fungi</taxon>
        <taxon>Dikarya</taxon>
        <taxon>Ascomycota</taxon>
        <taxon>Saccharomycotina</taxon>
        <taxon>Saccharomycetes</taxon>
        <taxon>Saccharomycetales</taxon>
        <taxon>Saccharomycetaceae</taxon>
        <taxon>Tetrapisispora</taxon>
    </lineage>
</organism>
<dbReference type="eggNOG" id="KOG1546">
    <property type="taxonomic scope" value="Eukaryota"/>
</dbReference>
<reference evidence="8 9" key="1">
    <citation type="journal article" date="2011" name="Proc. Natl. Acad. Sci. U.S.A.">
        <title>Evolutionary erosion of yeast sex chromosomes by mating-type switching accidents.</title>
        <authorList>
            <person name="Gordon J.L."/>
            <person name="Armisen D."/>
            <person name="Proux-Wera E."/>
            <person name="Oheigeartaigh S.S."/>
            <person name="Byrne K.P."/>
            <person name="Wolfe K.H."/>
        </authorList>
    </citation>
    <scope>NUCLEOTIDE SEQUENCE [LARGE SCALE GENOMIC DNA]</scope>
    <source>
        <strain evidence="9">ATCC 24235 / CBS 4417 / NBRC 1672 / NRRL Y-8282 / UCD 70-5</strain>
    </source>
</reference>
<evidence type="ECO:0000313" key="9">
    <source>
        <dbReference type="Proteomes" id="UP000005666"/>
    </source>
</evidence>
<evidence type="ECO:0000313" key="8">
    <source>
        <dbReference type="EMBL" id="CCE61195.1"/>
    </source>
</evidence>
<evidence type="ECO:0000256" key="2">
    <source>
        <dbReference type="ARBA" id="ARBA00016994"/>
    </source>
</evidence>
<feature type="region of interest" description="Disordered" evidence="6">
    <location>
        <begin position="73"/>
        <end position="95"/>
    </location>
</feature>
<keyword evidence="4" id="KW-0645">Protease</keyword>
<dbReference type="Pfam" id="PF00656">
    <property type="entry name" value="Peptidase_C14"/>
    <property type="match status" value="1"/>
</dbReference>
<accession>G8BMR7</accession>
<dbReference type="GeneID" id="11532373"/>
<gene>
    <name evidence="8" type="primary">TPHA0A01110</name>
    <name evidence="8" type="ordered locus">TPHA_0A01110</name>
</gene>
<comment type="similarity">
    <text evidence="1">Belongs to the peptidase C14B family.</text>
</comment>
<dbReference type="PANTHER" id="PTHR48104:SF30">
    <property type="entry name" value="METACASPASE-1"/>
    <property type="match status" value="1"/>
</dbReference>
<dbReference type="OrthoDB" id="3223806at2759"/>
<keyword evidence="3" id="KW-0053">Apoptosis</keyword>
<dbReference type="AlphaFoldDB" id="G8BMR7"/>
<dbReference type="GO" id="GO:0004198">
    <property type="term" value="F:calcium-dependent cysteine-type endopeptidase activity"/>
    <property type="evidence" value="ECO:0007669"/>
    <property type="project" value="EnsemblFungi"/>
</dbReference>
<dbReference type="Proteomes" id="UP000005666">
    <property type="component" value="Chromosome 1"/>
</dbReference>